<comment type="caution">
    <text evidence="2">The sequence shown here is derived from an EMBL/GenBank/DDBJ whole genome shotgun (WGS) entry which is preliminary data.</text>
</comment>
<sequence>MALFPGRPQGVRVPLPALLVRSCRQRRTAQRAQPFAGLRPQPELLGDGRPLPVRPGRPRVLARDLVERGTGEDRLQQAPAVTRSRPPGAASRPSKVVESLRGDGLRYPLDPKPG</sequence>
<evidence type="ECO:0000313" key="2">
    <source>
        <dbReference type="EMBL" id="GHI68091.1"/>
    </source>
</evidence>
<name>A0ABQ3SIX2_9ACTN</name>
<feature type="compositionally biased region" description="Basic and acidic residues" evidence="1">
    <location>
        <begin position="61"/>
        <end position="75"/>
    </location>
</feature>
<reference evidence="3" key="1">
    <citation type="submission" date="2023-07" db="EMBL/GenBank/DDBJ databases">
        <title>Whole genome shotgun sequence of Streptomyces nojiriensis NBRC 13794.</title>
        <authorList>
            <person name="Komaki H."/>
            <person name="Tamura T."/>
        </authorList>
    </citation>
    <scope>NUCLEOTIDE SEQUENCE [LARGE SCALE GENOMIC DNA]</scope>
    <source>
        <strain evidence="3">NBRC 13794</strain>
    </source>
</reference>
<gene>
    <name evidence="2" type="ORF">Snoj_20090</name>
</gene>
<evidence type="ECO:0000313" key="3">
    <source>
        <dbReference type="Proteomes" id="UP000613974"/>
    </source>
</evidence>
<keyword evidence="3" id="KW-1185">Reference proteome</keyword>
<evidence type="ECO:0000256" key="1">
    <source>
        <dbReference type="SAM" id="MobiDB-lite"/>
    </source>
</evidence>
<feature type="region of interest" description="Disordered" evidence="1">
    <location>
        <begin position="24"/>
        <end position="114"/>
    </location>
</feature>
<dbReference type="EMBL" id="BNEC01000003">
    <property type="protein sequence ID" value="GHI68091.1"/>
    <property type="molecule type" value="Genomic_DNA"/>
</dbReference>
<dbReference type="Proteomes" id="UP000613974">
    <property type="component" value="Unassembled WGS sequence"/>
</dbReference>
<organism evidence="2 3">
    <name type="scientific">Streptomyces nojiriensis</name>
    <dbReference type="NCBI Taxonomy" id="66374"/>
    <lineage>
        <taxon>Bacteria</taxon>
        <taxon>Bacillati</taxon>
        <taxon>Actinomycetota</taxon>
        <taxon>Actinomycetes</taxon>
        <taxon>Kitasatosporales</taxon>
        <taxon>Streptomycetaceae</taxon>
        <taxon>Streptomyces</taxon>
    </lineage>
</organism>
<protein>
    <submittedName>
        <fullName evidence="2">Uncharacterized protein</fullName>
    </submittedName>
</protein>
<accession>A0ABQ3SIX2</accession>
<proteinExistence type="predicted"/>